<dbReference type="PANTHER" id="PTHR31111">
    <property type="entry name" value="BNAA05G37150D PROTEIN-RELATED"/>
    <property type="match status" value="1"/>
</dbReference>
<dbReference type="Pfam" id="PF08268">
    <property type="entry name" value="FBA_3"/>
    <property type="match status" value="1"/>
</dbReference>
<evidence type="ECO:0000313" key="4">
    <source>
        <dbReference type="RefSeq" id="XP_027120596.1"/>
    </source>
</evidence>
<evidence type="ECO:0000259" key="2">
    <source>
        <dbReference type="SMART" id="SM00256"/>
    </source>
</evidence>
<sequence>MNELKNVRRSLRIYDKVRSKEKFLPDDLIIEILIRLPAQSVGRCKCVCKLWCCLIQDPMFTVKHLRRSNVVYVYEENTKDNGDKEIFKCLSSKDGILLETSNLTGKYRIRNPITKQVQDLPDPKGKRGCIGLFHLSEANYSNIKLANVYCKEGTEDGGCQVLTVGTDLAWRAIDCPHFYNLGGKGESPTMAMKIDRAWYVCRFFDDVGFGVSEVVRLEIHREHFSHIKIPQDIFPSFKHVTCNAWEDKFCLVSMEEQDLHALVLEDYEKQEWSQRKVVIPLSFYGEFPKTVHTLLPCSFSNDCYWFRRCDHSDFKYNIRTKQEYVYSPPPGKRYVYNFTPSLVSWKVNHPQGKHEKIKQYKQSGKLEGKSTKKKTYKDFKK</sequence>
<dbReference type="InterPro" id="IPR017451">
    <property type="entry name" value="F-box-assoc_interact_dom"/>
</dbReference>
<dbReference type="AlphaFoldDB" id="A0A6P6X0X2"/>
<accession>A0A6P6X0X2</accession>
<dbReference type="NCBIfam" id="TIGR01640">
    <property type="entry name" value="F_box_assoc_1"/>
    <property type="match status" value="1"/>
</dbReference>
<dbReference type="PANTHER" id="PTHR31111:SF125">
    <property type="entry name" value="F-BOX PROTEIN CPR30-LIKE"/>
    <property type="match status" value="1"/>
</dbReference>
<evidence type="ECO:0000256" key="1">
    <source>
        <dbReference type="SAM" id="MobiDB-lite"/>
    </source>
</evidence>
<dbReference type="OrthoDB" id="1245528at2759"/>
<gene>
    <name evidence="4" type="primary">LOC113737587</name>
</gene>
<dbReference type="InterPro" id="IPR036047">
    <property type="entry name" value="F-box-like_dom_sf"/>
</dbReference>
<dbReference type="RefSeq" id="XP_027120596.1">
    <property type="nucleotide sequence ID" value="XM_027264795.1"/>
</dbReference>
<dbReference type="Gene3D" id="1.20.1280.50">
    <property type="match status" value="1"/>
</dbReference>
<dbReference type="GeneID" id="113737587"/>
<dbReference type="InterPro" id="IPR013187">
    <property type="entry name" value="F-box-assoc_dom_typ3"/>
</dbReference>
<dbReference type="Proteomes" id="UP001652660">
    <property type="component" value="Chromosome 3e"/>
</dbReference>
<protein>
    <submittedName>
        <fullName evidence="4">F-box protein At1g31080-like</fullName>
    </submittedName>
</protein>
<reference evidence="3" key="1">
    <citation type="journal article" date="2025" name="Foods">
        <title>Unveiling the Microbial Signatures of Arabica Coffee Cherries: Insights into Ripeness Specific Diversity, Functional Traits, and Implications for Quality and Safety.</title>
        <authorList>
            <consortium name="RefSeq"/>
            <person name="Tenea G.N."/>
            <person name="Cifuentes V."/>
            <person name="Reyes P."/>
            <person name="Cevallos-Vallejos M."/>
        </authorList>
    </citation>
    <scope>NUCLEOTIDE SEQUENCE [LARGE SCALE GENOMIC DNA]</scope>
</reference>
<dbReference type="InterPro" id="IPR001810">
    <property type="entry name" value="F-box_dom"/>
</dbReference>
<keyword evidence="3" id="KW-1185">Reference proteome</keyword>
<dbReference type="SMART" id="SM00256">
    <property type="entry name" value="FBOX"/>
    <property type="match status" value="1"/>
</dbReference>
<organism evidence="3 4">
    <name type="scientific">Coffea arabica</name>
    <name type="common">Arabian coffee</name>
    <dbReference type="NCBI Taxonomy" id="13443"/>
    <lineage>
        <taxon>Eukaryota</taxon>
        <taxon>Viridiplantae</taxon>
        <taxon>Streptophyta</taxon>
        <taxon>Embryophyta</taxon>
        <taxon>Tracheophyta</taxon>
        <taxon>Spermatophyta</taxon>
        <taxon>Magnoliopsida</taxon>
        <taxon>eudicotyledons</taxon>
        <taxon>Gunneridae</taxon>
        <taxon>Pentapetalae</taxon>
        <taxon>asterids</taxon>
        <taxon>lamiids</taxon>
        <taxon>Gentianales</taxon>
        <taxon>Rubiaceae</taxon>
        <taxon>Ixoroideae</taxon>
        <taxon>Gardenieae complex</taxon>
        <taxon>Bertiereae - Coffeeae clade</taxon>
        <taxon>Coffeeae</taxon>
        <taxon>Coffea</taxon>
    </lineage>
</organism>
<dbReference type="Pfam" id="PF00646">
    <property type="entry name" value="F-box"/>
    <property type="match status" value="1"/>
</dbReference>
<name>A0A6P6X0X2_COFAR</name>
<proteinExistence type="predicted"/>
<reference evidence="4" key="2">
    <citation type="submission" date="2025-08" db="UniProtKB">
        <authorList>
            <consortium name="RefSeq"/>
        </authorList>
    </citation>
    <scope>IDENTIFICATION</scope>
    <source>
        <tissue evidence="4">Leaves</tissue>
    </source>
</reference>
<evidence type="ECO:0000313" key="3">
    <source>
        <dbReference type="Proteomes" id="UP001652660"/>
    </source>
</evidence>
<feature type="region of interest" description="Disordered" evidence="1">
    <location>
        <begin position="353"/>
        <end position="381"/>
    </location>
</feature>
<feature type="domain" description="F-box" evidence="2">
    <location>
        <begin position="24"/>
        <end position="64"/>
    </location>
</feature>
<dbReference type="SUPFAM" id="SSF81383">
    <property type="entry name" value="F-box domain"/>
    <property type="match status" value="1"/>
</dbReference>
<dbReference type="CDD" id="cd22157">
    <property type="entry name" value="F-box_AtFBW1-like"/>
    <property type="match status" value="1"/>
</dbReference>